<dbReference type="AlphaFoldDB" id="B8R8Q3"/>
<feature type="domain" description="Cyclic nucleotide-binding" evidence="4">
    <location>
        <begin position="6"/>
        <end position="126"/>
    </location>
</feature>
<protein>
    <submittedName>
        <fullName evidence="6">Putative cyclic nucleotide-binding domain protein</fullName>
    </submittedName>
</protein>
<dbReference type="Pfam" id="PF13545">
    <property type="entry name" value="HTH_Crp_2"/>
    <property type="match status" value="1"/>
</dbReference>
<organism evidence="6">
    <name type="scientific">uncultured bacterium 888</name>
    <dbReference type="NCBI Taxonomy" id="548896"/>
    <lineage>
        <taxon>Bacteria</taxon>
        <taxon>environmental samples</taxon>
    </lineage>
</organism>
<dbReference type="SUPFAM" id="SSF46785">
    <property type="entry name" value="Winged helix' DNA-binding domain"/>
    <property type="match status" value="1"/>
</dbReference>
<evidence type="ECO:0000259" key="5">
    <source>
        <dbReference type="PROSITE" id="PS51063"/>
    </source>
</evidence>
<keyword evidence="1" id="KW-0805">Transcription regulation</keyword>
<name>B8R8Q3_9BACT</name>
<dbReference type="GO" id="GO:0003677">
    <property type="term" value="F:DNA binding"/>
    <property type="evidence" value="ECO:0007669"/>
    <property type="project" value="UniProtKB-KW"/>
</dbReference>
<dbReference type="GO" id="GO:0005829">
    <property type="term" value="C:cytosol"/>
    <property type="evidence" value="ECO:0007669"/>
    <property type="project" value="TreeGrafter"/>
</dbReference>
<keyword evidence="2" id="KW-0238">DNA-binding</keyword>
<evidence type="ECO:0000256" key="1">
    <source>
        <dbReference type="ARBA" id="ARBA00023015"/>
    </source>
</evidence>
<dbReference type="InterPro" id="IPR018490">
    <property type="entry name" value="cNMP-bd_dom_sf"/>
</dbReference>
<dbReference type="EMBL" id="EU910853">
    <property type="protein sequence ID" value="ACF98059.1"/>
    <property type="molecule type" value="Genomic_DNA"/>
</dbReference>
<evidence type="ECO:0000313" key="6">
    <source>
        <dbReference type="EMBL" id="ACF98059.1"/>
    </source>
</evidence>
<dbReference type="Gene3D" id="1.10.10.10">
    <property type="entry name" value="Winged helix-like DNA-binding domain superfamily/Winged helix DNA-binding domain"/>
    <property type="match status" value="1"/>
</dbReference>
<dbReference type="PROSITE" id="PS50042">
    <property type="entry name" value="CNMP_BINDING_3"/>
    <property type="match status" value="1"/>
</dbReference>
<dbReference type="PANTHER" id="PTHR24567:SF68">
    <property type="entry name" value="DNA-BINDING TRANSCRIPTIONAL DUAL REGULATOR CRP"/>
    <property type="match status" value="1"/>
</dbReference>
<sequence>MSNLPLFSDLRREDIERIAAGTTTLRAEKGETLFRRGDPCNGFHVVVYGQVKLGFTSAQGAEKVVEIIGPQQSFGEALMFLERPYIVSAQTLADSLLLHVAKAAVFREIEADPLFARRMLAGLSRRLHGLVSDVESYSLRSGAQRVIGYLLREDVEHNVAGRVIELTLPTTKNIIASRLNLTPEHFSRVLHELTVARLIEVDGRTVRILDVDRLRNFE</sequence>
<evidence type="ECO:0000256" key="3">
    <source>
        <dbReference type="ARBA" id="ARBA00023163"/>
    </source>
</evidence>
<accession>B8R8Q3</accession>
<proteinExistence type="predicted"/>
<dbReference type="InterPro" id="IPR000595">
    <property type="entry name" value="cNMP-bd_dom"/>
</dbReference>
<dbReference type="SUPFAM" id="SSF51206">
    <property type="entry name" value="cAMP-binding domain-like"/>
    <property type="match status" value="1"/>
</dbReference>
<reference evidence="6" key="1">
    <citation type="journal article" date="2009" name="Appl. Environ. Microbiol.">
        <title>Characterization of denitrification gene clusters of soil bacteria via a metagenomic approach.</title>
        <authorList>
            <person name="Demaneche S."/>
            <person name="Philippot L."/>
            <person name="David M.M."/>
            <person name="Navarro E."/>
            <person name="Vogel T.M."/>
            <person name="Simonet P."/>
        </authorList>
    </citation>
    <scope>NUCLEOTIDE SEQUENCE</scope>
</reference>
<evidence type="ECO:0000259" key="4">
    <source>
        <dbReference type="PROSITE" id="PS50042"/>
    </source>
</evidence>
<keyword evidence="3" id="KW-0804">Transcription</keyword>
<dbReference type="SMART" id="SM00100">
    <property type="entry name" value="cNMP"/>
    <property type="match status" value="1"/>
</dbReference>
<dbReference type="InterPro" id="IPR012318">
    <property type="entry name" value="HTH_CRP"/>
</dbReference>
<dbReference type="SMART" id="SM00419">
    <property type="entry name" value="HTH_CRP"/>
    <property type="match status" value="1"/>
</dbReference>
<dbReference type="PROSITE" id="PS51063">
    <property type="entry name" value="HTH_CRP_2"/>
    <property type="match status" value="1"/>
</dbReference>
<dbReference type="InterPro" id="IPR050397">
    <property type="entry name" value="Env_Response_Regulators"/>
</dbReference>
<dbReference type="CDD" id="cd00038">
    <property type="entry name" value="CAP_ED"/>
    <property type="match status" value="1"/>
</dbReference>
<dbReference type="Pfam" id="PF00027">
    <property type="entry name" value="cNMP_binding"/>
    <property type="match status" value="1"/>
</dbReference>
<dbReference type="InterPro" id="IPR014710">
    <property type="entry name" value="RmlC-like_jellyroll"/>
</dbReference>
<feature type="domain" description="HTH crp-type" evidence="5">
    <location>
        <begin position="140"/>
        <end position="212"/>
    </location>
</feature>
<dbReference type="InterPro" id="IPR036390">
    <property type="entry name" value="WH_DNA-bd_sf"/>
</dbReference>
<dbReference type="Gene3D" id="2.60.120.10">
    <property type="entry name" value="Jelly Rolls"/>
    <property type="match status" value="1"/>
</dbReference>
<dbReference type="InterPro" id="IPR036388">
    <property type="entry name" value="WH-like_DNA-bd_sf"/>
</dbReference>
<dbReference type="PANTHER" id="PTHR24567">
    <property type="entry name" value="CRP FAMILY TRANSCRIPTIONAL REGULATORY PROTEIN"/>
    <property type="match status" value="1"/>
</dbReference>
<dbReference type="GO" id="GO:0003700">
    <property type="term" value="F:DNA-binding transcription factor activity"/>
    <property type="evidence" value="ECO:0007669"/>
    <property type="project" value="TreeGrafter"/>
</dbReference>
<evidence type="ECO:0000256" key="2">
    <source>
        <dbReference type="ARBA" id="ARBA00023125"/>
    </source>
</evidence>